<accession>U6MV46</accession>
<keyword evidence="4" id="KW-1185">Reference proteome</keyword>
<dbReference type="Proteomes" id="UP000030754">
    <property type="component" value="Unassembled WGS sequence"/>
</dbReference>
<dbReference type="Pfam" id="PF10557">
    <property type="entry name" value="Cullin_Nedd8"/>
    <property type="match status" value="1"/>
</dbReference>
<dbReference type="OrthoDB" id="27073at2759"/>
<evidence type="ECO:0000256" key="1">
    <source>
        <dbReference type="SAM" id="MobiDB-lite"/>
    </source>
</evidence>
<dbReference type="SMART" id="SM00884">
    <property type="entry name" value="Cullin_Nedd8"/>
    <property type="match status" value="1"/>
</dbReference>
<dbReference type="RefSeq" id="XP_013434812.1">
    <property type="nucleotide sequence ID" value="XM_013579358.1"/>
</dbReference>
<gene>
    <name evidence="3" type="ORF">ENH_00019180</name>
</gene>
<name>U6MV46_9EIME</name>
<proteinExistence type="predicted"/>
<dbReference type="InterPro" id="IPR019559">
    <property type="entry name" value="Cullin_neddylation_domain"/>
</dbReference>
<dbReference type="AlphaFoldDB" id="U6MV46"/>
<feature type="region of interest" description="Disordered" evidence="1">
    <location>
        <begin position="237"/>
        <end position="258"/>
    </location>
</feature>
<evidence type="ECO:0000313" key="4">
    <source>
        <dbReference type="Proteomes" id="UP000030754"/>
    </source>
</evidence>
<dbReference type="InterPro" id="IPR036388">
    <property type="entry name" value="WH-like_DNA-bd_sf"/>
</dbReference>
<dbReference type="SUPFAM" id="SSF46785">
    <property type="entry name" value="Winged helix' DNA-binding domain"/>
    <property type="match status" value="1"/>
</dbReference>
<dbReference type="EMBL" id="HG723552">
    <property type="protein sequence ID" value="CDJ66344.1"/>
    <property type="molecule type" value="Genomic_DNA"/>
</dbReference>
<dbReference type="InterPro" id="IPR036390">
    <property type="entry name" value="WH_DNA-bd_sf"/>
</dbReference>
<dbReference type="Gene3D" id="1.10.10.10">
    <property type="entry name" value="Winged helix-like DNA-binding domain superfamily/Winged helix DNA-binding domain"/>
    <property type="match status" value="1"/>
</dbReference>
<dbReference type="VEuPathDB" id="ToxoDB:ENH_00019180"/>
<evidence type="ECO:0000313" key="3">
    <source>
        <dbReference type="EMBL" id="CDJ66344.1"/>
    </source>
</evidence>
<reference evidence="3" key="1">
    <citation type="submission" date="2013-10" db="EMBL/GenBank/DDBJ databases">
        <title>Genomic analysis of the causative agents of coccidiosis in chickens.</title>
        <authorList>
            <person name="Reid A.J."/>
            <person name="Blake D."/>
            <person name="Billington K."/>
            <person name="Browne H."/>
            <person name="Dunn M."/>
            <person name="Hung S."/>
            <person name="Kawahara F."/>
            <person name="Miranda-Saavedra D."/>
            <person name="Mourier T."/>
            <person name="Nagra H."/>
            <person name="Otto T.D."/>
            <person name="Rawlings N."/>
            <person name="Sanchez A."/>
            <person name="Sanders M."/>
            <person name="Subramaniam C."/>
            <person name="Tay Y."/>
            <person name="Dear P."/>
            <person name="Doerig C."/>
            <person name="Gruber A."/>
            <person name="Parkinson J."/>
            <person name="Shirley M."/>
            <person name="Wan K.L."/>
            <person name="Berriman M."/>
            <person name="Tomley F."/>
            <person name="Pain A."/>
        </authorList>
    </citation>
    <scope>NUCLEOTIDE SEQUENCE [LARGE SCALE GENOMIC DNA]</scope>
    <source>
        <strain evidence="3">Houghton</strain>
    </source>
</reference>
<organism evidence="3 4">
    <name type="scientific">Eimeria necatrix</name>
    <dbReference type="NCBI Taxonomy" id="51315"/>
    <lineage>
        <taxon>Eukaryota</taxon>
        <taxon>Sar</taxon>
        <taxon>Alveolata</taxon>
        <taxon>Apicomplexa</taxon>
        <taxon>Conoidasida</taxon>
        <taxon>Coccidia</taxon>
        <taxon>Eucoccidiorida</taxon>
        <taxon>Eimeriorina</taxon>
        <taxon>Eimeriidae</taxon>
        <taxon>Eimeria</taxon>
    </lineage>
</organism>
<feature type="domain" description="Cullin neddylation" evidence="2">
    <location>
        <begin position="317"/>
        <end position="393"/>
    </location>
</feature>
<evidence type="ECO:0000259" key="2">
    <source>
        <dbReference type="SMART" id="SM00884"/>
    </source>
</evidence>
<sequence>MFEVRTQAFDRVVSDPEVTKCLACTVGASGEILTVEEAVATYMDSQIRRAAAKSAQEGHEITDTKDWEENIGRLCSRLHFPERFLSAYARLLACRLLPEWATWGLLSGKQISSDWGKLANLTNKSPIHLRLARARDAGNTQYTYRAFFENIDFTDSKGFTSSVDIFSGAAAQVCGLEMRVWKAVQHAFEARCPVPPEEQWRVSQVIADIAAARETLLLYTKRMQQTNAATTFMALEGGTRRDGSHSPTAESARRHPSEGCLTSSLSVQAVAHLTGISVEEAFSVMESLQVEPQNLLAGCTMTTHSQKRSSGKVRGSLDAEERARLDAKVVRLFKQHRRITHQQLMQHLQELSGNHLSQDSTGEYQGWKPEAIKACLEGLMSKEYIIRDETDRIGIVSPPFEGPQREQLLTNGILPYFVESKSSDDCIT</sequence>
<reference evidence="3" key="2">
    <citation type="submission" date="2013-10" db="EMBL/GenBank/DDBJ databases">
        <authorList>
            <person name="Aslett M."/>
        </authorList>
    </citation>
    <scope>NUCLEOTIDE SEQUENCE [LARGE SCALE GENOMIC DNA]</scope>
    <source>
        <strain evidence="3">Houghton</strain>
    </source>
</reference>
<dbReference type="GeneID" id="25472091"/>
<protein>
    <recommendedName>
        <fullName evidence="2">Cullin neddylation domain-containing protein</fullName>
    </recommendedName>
</protein>